<keyword evidence="2" id="KW-0175">Coiled coil</keyword>
<organism evidence="4 5">
    <name type="scientific">Ferrimonas sediminicola</name>
    <dbReference type="NCBI Taxonomy" id="2569538"/>
    <lineage>
        <taxon>Bacteria</taxon>
        <taxon>Pseudomonadati</taxon>
        <taxon>Pseudomonadota</taxon>
        <taxon>Gammaproteobacteria</taxon>
        <taxon>Alteromonadales</taxon>
        <taxon>Ferrimonadaceae</taxon>
        <taxon>Ferrimonas</taxon>
    </lineage>
</organism>
<dbReference type="OrthoDB" id="9803659at2"/>
<dbReference type="Pfam" id="PF13411">
    <property type="entry name" value="MerR_1"/>
    <property type="match status" value="1"/>
</dbReference>
<dbReference type="InterPro" id="IPR047057">
    <property type="entry name" value="MerR_fam"/>
</dbReference>
<name>A0A4U1BEZ5_9GAMM</name>
<keyword evidence="1 4" id="KW-0238">DNA-binding</keyword>
<evidence type="ECO:0000259" key="3">
    <source>
        <dbReference type="PROSITE" id="PS50937"/>
    </source>
</evidence>
<comment type="caution">
    <text evidence="4">The sequence shown here is derived from an EMBL/GenBank/DDBJ whole genome shotgun (WGS) entry which is preliminary data.</text>
</comment>
<dbReference type="GO" id="GO:0003700">
    <property type="term" value="F:DNA-binding transcription factor activity"/>
    <property type="evidence" value="ECO:0007669"/>
    <property type="project" value="InterPro"/>
</dbReference>
<dbReference type="Proteomes" id="UP000305674">
    <property type="component" value="Unassembled WGS sequence"/>
</dbReference>
<dbReference type="InterPro" id="IPR000551">
    <property type="entry name" value="MerR-type_HTH_dom"/>
</dbReference>
<evidence type="ECO:0000256" key="2">
    <source>
        <dbReference type="SAM" id="Coils"/>
    </source>
</evidence>
<dbReference type="GO" id="GO:0003677">
    <property type="term" value="F:DNA binding"/>
    <property type="evidence" value="ECO:0007669"/>
    <property type="project" value="UniProtKB-KW"/>
</dbReference>
<dbReference type="AlphaFoldDB" id="A0A4U1BEZ5"/>
<protein>
    <submittedName>
        <fullName evidence="4">MerR family DNA-binding transcriptional regulator</fullName>
    </submittedName>
</protein>
<evidence type="ECO:0000313" key="4">
    <source>
        <dbReference type="EMBL" id="TKB49778.1"/>
    </source>
</evidence>
<dbReference type="PANTHER" id="PTHR30204">
    <property type="entry name" value="REDOX-CYCLING DRUG-SENSING TRANSCRIPTIONAL ACTIVATOR SOXR"/>
    <property type="match status" value="1"/>
</dbReference>
<dbReference type="SMART" id="SM00422">
    <property type="entry name" value="HTH_MERR"/>
    <property type="match status" value="1"/>
</dbReference>
<accession>A0A4U1BEZ5</accession>
<sequence>MTQKHEKSGVTYSISDLAREFDITTRSIRFYEDQGLLSPARRGQTRIYSLQDKVRLKLILRGKRLGFSLAETGRLFDLYDADKSSGTQLQTMLELIETKKADLQQQMDDIKVVMMELSSAEQQCKQALEELTAEST</sequence>
<feature type="coiled-coil region" evidence="2">
    <location>
        <begin position="93"/>
        <end position="134"/>
    </location>
</feature>
<dbReference type="PANTHER" id="PTHR30204:SF58">
    <property type="entry name" value="HTH-TYPE TRANSCRIPTIONAL REGULATOR YFMP"/>
    <property type="match status" value="1"/>
</dbReference>
<dbReference type="PROSITE" id="PS50937">
    <property type="entry name" value="HTH_MERR_2"/>
    <property type="match status" value="1"/>
</dbReference>
<dbReference type="Gene3D" id="1.10.1660.10">
    <property type="match status" value="1"/>
</dbReference>
<dbReference type="RefSeq" id="WP_136852328.1">
    <property type="nucleotide sequence ID" value="NZ_SWCI01000003.1"/>
</dbReference>
<proteinExistence type="predicted"/>
<feature type="domain" description="HTH merR-type" evidence="3">
    <location>
        <begin position="11"/>
        <end position="78"/>
    </location>
</feature>
<dbReference type="SUPFAM" id="SSF46955">
    <property type="entry name" value="Putative DNA-binding domain"/>
    <property type="match status" value="1"/>
</dbReference>
<reference evidence="4 5" key="1">
    <citation type="submission" date="2019-04" db="EMBL/GenBank/DDBJ databases">
        <authorList>
            <person name="Hwang J.C."/>
        </authorList>
    </citation>
    <scope>NUCLEOTIDE SEQUENCE [LARGE SCALE GENOMIC DNA]</scope>
    <source>
        <strain evidence="4 5">IMCC35001</strain>
    </source>
</reference>
<evidence type="ECO:0000313" key="5">
    <source>
        <dbReference type="Proteomes" id="UP000305674"/>
    </source>
</evidence>
<dbReference type="InterPro" id="IPR009061">
    <property type="entry name" value="DNA-bd_dom_put_sf"/>
</dbReference>
<dbReference type="CDD" id="cd04776">
    <property type="entry name" value="HTH_GnyR"/>
    <property type="match status" value="1"/>
</dbReference>
<keyword evidence="5" id="KW-1185">Reference proteome</keyword>
<evidence type="ECO:0000256" key="1">
    <source>
        <dbReference type="ARBA" id="ARBA00023125"/>
    </source>
</evidence>
<gene>
    <name evidence="4" type="ORF">FCL40_06360</name>
</gene>
<dbReference type="EMBL" id="SWCI01000003">
    <property type="protein sequence ID" value="TKB49778.1"/>
    <property type="molecule type" value="Genomic_DNA"/>
</dbReference>